<feature type="transmembrane region" description="Helical" evidence="2">
    <location>
        <begin position="20"/>
        <end position="42"/>
    </location>
</feature>
<protein>
    <submittedName>
        <fullName evidence="3">11296_t:CDS:1</fullName>
    </submittedName>
</protein>
<organism evidence="3 4">
    <name type="scientific">Funneliformis mosseae</name>
    <name type="common">Endomycorrhizal fungus</name>
    <name type="synonym">Glomus mosseae</name>
    <dbReference type="NCBI Taxonomy" id="27381"/>
    <lineage>
        <taxon>Eukaryota</taxon>
        <taxon>Fungi</taxon>
        <taxon>Fungi incertae sedis</taxon>
        <taxon>Mucoromycota</taxon>
        <taxon>Glomeromycotina</taxon>
        <taxon>Glomeromycetes</taxon>
        <taxon>Glomerales</taxon>
        <taxon>Glomeraceae</taxon>
        <taxon>Funneliformis</taxon>
    </lineage>
</organism>
<name>A0A9N9AWY6_FUNMO</name>
<keyword evidence="2" id="KW-1133">Transmembrane helix</keyword>
<keyword evidence="4" id="KW-1185">Reference proteome</keyword>
<keyword evidence="2" id="KW-0812">Transmembrane</keyword>
<feature type="compositionally biased region" description="Pro residues" evidence="1">
    <location>
        <begin position="62"/>
        <end position="79"/>
    </location>
</feature>
<evidence type="ECO:0000313" key="4">
    <source>
        <dbReference type="Proteomes" id="UP000789375"/>
    </source>
</evidence>
<gene>
    <name evidence="3" type="ORF">FMOSSE_LOCUS6068</name>
</gene>
<comment type="caution">
    <text evidence="3">The sequence shown here is derived from an EMBL/GenBank/DDBJ whole genome shotgun (WGS) entry which is preliminary data.</text>
</comment>
<accession>A0A9N9AWY6</accession>
<proteinExistence type="predicted"/>
<evidence type="ECO:0000256" key="1">
    <source>
        <dbReference type="SAM" id="MobiDB-lite"/>
    </source>
</evidence>
<evidence type="ECO:0000313" key="3">
    <source>
        <dbReference type="EMBL" id="CAG8542883.1"/>
    </source>
</evidence>
<sequence length="79" mass="9001">MNGNNVELSNNRNSTLNNGYFFPLEIGKDFIFCLLIKTIFIFKPPQKSAIRENITIADATKPPTPQQQKRPPPPSKDER</sequence>
<reference evidence="3" key="1">
    <citation type="submission" date="2021-06" db="EMBL/GenBank/DDBJ databases">
        <authorList>
            <person name="Kallberg Y."/>
            <person name="Tangrot J."/>
            <person name="Rosling A."/>
        </authorList>
    </citation>
    <scope>NUCLEOTIDE SEQUENCE</scope>
    <source>
        <strain evidence="3">87-6 pot B 2015</strain>
    </source>
</reference>
<evidence type="ECO:0000256" key="2">
    <source>
        <dbReference type="SAM" id="Phobius"/>
    </source>
</evidence>
<dbReference type="AlphaFoldDB" id="A0A9N9AWY6"/>
<dbReference type="EMBL" id="CAJVPP010001234">
    <property type="protein sequence ID" value="CAG8542883.1"/>
    <property type="molecule type" value="Genomic_DNA"/>
</dbReference>
<dbReference type="Proteomes" id="UP000789375">
    <property type="component" value="Unassembled WGS sequence"/>
</dbReference>
<feature type="region of interest" description="Disordered" evidence="1">
    <location>
        <begin position="52"/>
        <end position="79"/>
    </location>
</feature>
<keyword evidence="2" id="KW-0472">Membrane</keyword>